<evidence type="ECO:0000259" key="1">
    <source>
        <dbReference type="Pfam" id="PF12867"/>
    </source>
</evidence>
<reference evidence="3" key="1">
    <citation type="journal article" date="2019" name="Int. J. Syst. Evol. Microbiol.">
        <title>The Global Catalogue of Microorganisms (GCM) 10K type strain sequencing project: providing services to taxonomists for standard genome sequencing and annotation.</title>
        <authorList>
            <consortium name="The Broad Institute Genomics Platform"/>
            <consortium name="The Broad Institute Genome Sequencing Center for Infectious Disease"/>
            <person name="Wu L."/>
            <person name="Ma J."/>
        </authorList>
    </citation>
    <scope>NUCLEOTIDE SEQUENCE [LARGE SCALE GENOMIC DNA]</scope>
    <source>
        <strain evidence="3">CGMCC 4.7093</strain>
    </source>
</reference>
<gene>
    <name evidence="2" type="ORF">ACFPBZ_23085</name>
</gene>
<keyword evidence="3" id="KW-1185">Reference proteome</keyword>
<dbReference type="SUPFAM" id="SSF109854">
    <property type="entry name" value="DinB/YfiT-like putative metalloenzymes"/>
    <property type="match status" value="1"/>
</dbReference>
<protein>
    <submittedName>
        <fullName evidence="2">DinB family protein</fullName>
    </submittedName>
</protein>
<evidence type="ECO:0000313" key="3">
    <source>
        <dbReference type="Proteomes" id="UP001595947"/>
    </source>
</evidence>
<feature type="domain" description="DinB-like" evidence="1">
    <location>
        <begin position="11"/>
        <end position="164"/>
    </location>
</feature>
<organism evidence="2 3">
    <name type="scientific">Actinomycetospora atypica</name>
    <dbReference type="NCBI Taxonomy" id="1290095"/>
    <lineage>
        <taxon>Bacteria</taxon>
        <taxon>Bacillati</taxon>
        <taxon>Actinomycetota</taxon>
        <taxon>Actinomycetes</taxon>
        <taxon>Pseudonocardiales</taxon>
        <taxon>Pseudonocardiaceae</taxon>
        <taxon>Actinomycetospora</taxon>
    </lineage>
</organism>
<dbReference type="InterPro" id="IPR024775">
    <property type="entry name" value="DinB-like"/>
</dbReference>
<dbReference type="EMBL" id="JBHSIV010000031">
    <property type="protein sequence ID" value="MFC5065120.1"/>
    <property type="molecule type" value="Genomic_DNA"/>
</dbReference>
<dbReference type="NCBIfam" id="NF047843">
    <property type="entry name" value="MST_Rv0443"/>
    <property type="match status" value="1"/>
</dbReference>
<comment type="caution">
    <text evidence="2">The sequence shown here is derived from an EMBL/GenBank/DDBJ whole genome shotgun (WGS) entry which is preliminary data.</text>
</comment>
<dbReference type="Pfam" id="PF12867">
    <property type="entry name" value="DinB_2"/>
    <property type="match status" value="1"/>
</dbReference>
<sequence>MKSTDVLADAFGRVRSDVHRAVDGLDEAALNLPLDDHANPVGWLVWHLTRVQDDHLADLAGAGQAYTAAQEDGTSWADRFGFDLDPASIGYGHTAEQVAAVHVSDPALLTGYYDDVHERTLAYLRTLSDDDLDEVIDDAWDPPVTRGVRIISVVDDDIQHAGQAAFVAGIARRRSGN</sequence>
<evidence type="ECO:0000313" key="2">
    <source>
        <dbReference type="EMBL" id="MFC5065120.1"/>
    </source>
</evidence>
<name>A0ABV9YQF4_9PSEU</name>
<dbReference type="Gene3D" id="1.20.120.450">
    <property type="entry name" value="dinb family like domain"/>
    <property type="match status" value="1"/>
</dbReference>
<proteinExistence type="predicted"/>
<dbReference type="InterPro" id="IPR034660">
    <property type="entry name" value="DinB/YfiT-like"/>
</dbReference>
<accession>A0ABV9YQF4</accession>
<dbReference type="Proteomes" id="UP001595947">
    <property type="component" value="Unassembled WGS sequence"/>
</dbReference>
<dbReference type="RefSeq" id="WP_378038456.1">
    <property type="nucleotide sequence ID" value="NZ_JBHSIV010000031.1"/>
</dbReference>